<protein>
    <submittedName>
        <fullName evidence="1">Uncharacterized protein</fullName>
    </submittedName>
</protein>
<proteinExistence type="predicted"/>
<sequence>MRNNWHLSYLSCIIVLDDSEGNYKFGKYKLDHDRLDHD</sequence>
<reference evidence="2" key="1">
    <citation type="submission" date="2015-03" db="EMBL/GenBank/DDBJ databases">
        <authorList>
            <consortium name="Pathogen Informatics"/>
        </authorList>
    </citation>
    <scope>NUCLEOTIDE SEQUENCE [LARGE SCALE GENOMIC DNA]</scope>
    <source>
        <strain evidence="2">IP27925</strain>
    </source>
</reference>
<dbReference type="EMBL" id="CQEM01000019">
    <property type="protein sequence ID" value="CNL69254.1"/>
    <property type="molecule type" value="Genomic_DNA"/>
</dbReference>
<gene>
    <name evidence="1" type="ORF">ERS008460_03531</name>
</gene>
<evidence type="ECO:0000313" key="1">
    <source>
        <dbReference type="EMBL" id="CNL69254.1"/>
    </source>
</evidence>
<dbReference type="AlphaFoldDB" id="A0A0T9UT60"/>
<accession>A0A0T9UT60</accession>
<name>A0A0T9UT60_YERAE</name>
<organism evidence="1 2">
    <name type="scientific">Yersinia aleksiciae</name>
    <dbReference type="NCBI Taxonomy" id="263819"/>
    <lineage>
        <taxon>Bacteria</taxon>
        <taxon>Pseudomonadati</taxon>
        <taxon>Pseudomonadota</taxon>
        <taxon>Gammaproteobacteria</taxon>
        <taxon>Enterobacterales</taxon>
        <taxon>Yersiniaceae</taxon>
        <taxon>Yersinia</taxon>
    </lineage>
</organism>
<dbReference type="Proteomes" id="UP000040088">
    <property type="component" value="Unassembled WGS sequence"/>
</dbReference>
<evidence type="ECO:0000313" key="2">
    <source>
        <dbReference type="Proteomes" id="UP000040088"/>
    </source>
</evidence>